<protein>
    <submittedName>
        <fullName evidence="2">Porin</fullName>
    </submittedName>
</protein>
<evidence type="ECO:0000256" key="1">
    <source>
        <dbReference type="SAM" id="SignalP"/>
    </source>
</evidence>
<dbReference type="EMBL" id="JACAPU010000019">
    <property type="protein sequence ID" value="NWB48306.1"/>
    <property type="molecule type" value="Genomic_DNA"/>
</dbReference>
<organism evidence="2 3">
    <name type="scientific">Pseudomonas gingeri</name>
    <dbReference type="NCBI Taxonomy" id="117681"/>
    <lineage>
        <taxon>Bacteria</taxon>
        <taxon>Pseudomonadati</taxon>
        <taxon>Pseudomonadota</taxon>
        <taxon>Gammaproteobacteria</taxon>
        <taxon>Pseudomonadales</taxon>
        <taxon>Pseudomonadaceae</taxon>
        <taxon>Pseudomonas</taxon>
    </lineage>
</organism>
<feature type="signal peptide" evidence="1">
    <location>
        <begin position="1"/>
        <end position="21"/>
    </location>
</feature>
<dbReference type="AlphaFoldDB" id="A0A7Y7WFL2"/>
<name>A0A7Y7WFL2_9PSED</name>
<proteinExistence type="predicted"/>
<evidence type="ECO:0000313" key="3">
    <source>
        <dbReference type="Proteomes" id="UP000582981"/>
    </source>
</evidence>
<dbReference type="Proteomes" id="UP000582981">
    <property type="component" value="Unassembled WGS sequence"/>
</dbReference>
<comment type="caution">
    <text evidence="2">The sequence shown here is derived from an EMBL/GenBank/DDBJ whole genome shotgun (WGS) entry which is preliminary data.</text>
</comment>
<keyword evidence="1" id="KW-0732">Signal</keyword>
<dbReference type="RefSeq" id="WP_157815308.1">
    <property type="nucleotide sequence ID" value="NZ_JACAPU010000019.1"/>
</dbReference>
<evidence type="ECO:0000313" key="2">
    <source>
        <dbReference type="EMBL" id="NWB48306.1"/>
    </source>
</evidence>
<sequence>MKINQMAIFAATAALCTTAFAGTDDIKASNNQFEVQAISTKVDYKETNDGRGGSLAGTYYTESGHIPGFALSFSMMNDLLLDNDYLQLQYNKSDGNTDTKGVLKPTRIYGTAVGQAGSTISDYSLRWGKGFALDGVFMITPYGELGRHEQQIKSSSDSTFTHSWYGAGTLIQYSPLSHLVFTANALIGRTFAADYNQNGPNAFSGALGDSNLYKAGLSTDYAFTKNLHGNVGIDYTSFKYGSSATHRILNGEAVWMPESRTDDTTFKIGIGYAF</sequence>
<feature type="chain" id="PRO_5031032406" evidence="1">
    <location>
        <begin position="22"/>
        <end position="274"/>
    </location>
</feature>
<accession>A0A7Y7WFL2</accession>
<reference evidence="2 3" key="1">
    <citation type="submission" date="2020-04" db="EMBL/GenBank/DDBJ databases">
        <title>Molecular characterization of pseudomonads from Agaricus bisporus reveal novel blotch 2 pathogens in Western Europe.</title>
        <authorList>
            <person name="Taparia T."/>
            <person name="Krijger M."/>
            <person name="Haynes E."/>
            <person name="Elpinstone J.G."/>
            <person name="Noble R."/>
            <person name="Van Der Wolf J."/>
        </authorList>
    </citation>
    <scope>NUCLEOTIDE SEQUENCE [LARGE SCALE GENOMIC DNA]</scope>
    <source>
        <strain evidence="2 3">F1001</strain>
    </source>
</reference>
<gene>
    <name evidence="2" type="ORF">HX829_17590</name>
</gene>